<dbReference type="AlphaFoldDB" id="A0AAN9EMN4"/>
<dbReference type="InterPro" id="IPR001810">
    <property type="entry name" value="F-box_dom"/>
</dbReference>
<dbReference type="PANTHER" id="PTHR34223">
    <property type="entry name" value="OS11G0201299 PROTEIN"/>
    <property type="match status" value="1"/>
</dbReference>
<dbReference type="InterPro" id="IPR053197">
    <property type="entry name" value="F-box_SCFL_complex_component"/>
</dbReference>
<evidence type="ECO:0000313" key="3">
    <source>
        <dbReference type="Proteomes" id="UP001372338"/>
    </source>
</evidence>
<dbReference type="Gene3D" id="1.20.1280.50">
    <property type="match status" value="1"/>
</dbReference>
<gene>
    <name evidence="2" type="ORF">RIF29_24677</name>
</gene>
<proteinExistence type="predicted"/>
<dbReference type="InterPro" id="IPR053781">
    <property type="entry name" value="F-box_AtFBL13-like"/>
</dbReference>
<keyword evidence="3" id="KW-1185">Reference proteome</keyword>
<sequence>MWGMWMGEILLKMGIEYREVIILQGNLAAYYNLVDLTDCCEARMAGMEVNEPNPISKKMKNGFLACQSVDTAQAKASKDRFDDLPYNLIQHILSFMKTKDAIQTCVLAKRWKSLWVSIHCLYFDSRSFLRLIDFKKFVLWVLSRRDSSKVKVLIYSRIGENGTTDQDLLNKVI</sequence>
<dbReference type="EMBL" id="JAYWIO010000005">
    <property type="protein sequence ID" value="KAK7259081.1"/>
    <property type="molecule type" value="Genomic_DNA"/>
</dbReference>
<accession>A0AAN9EMN4</accession>
<dbReference type="SUPFAM" id="SSF81383">
    <property type="entry name" value="F-box domain"/>
    <property type="match status" value="1"/>
</dbReference>
<reference evidence="2 3" key="1">
    <citation type="submission" date="2024-01" db="EMBL/GenBank/DDBJ databases">
        <title>The genomes of 5 underutilized Papilionoideae crops provide insights into root nodulation and disease resistanc.</title>
        <authorList>
            <person name="Yuan L."/>
        </authorList>
    </citation>
    <scope>NUCLEOTIDE SEQUENCE [LARGE SCALE GENOMIC DNA]</scope>
    <source>
        <strain evidence="2">ZHUSHIDOU_FW_LH</strain>
        <tissue evidence="2">Leaf</tissue>
    </source>
</reference>
<name>A0AAN9EMN4_CROPI</name>
<evidence type="ECO:0000313" key="2">
    <source>
        <dbReference type="EMBL" id="KAK7259081.1"/>
    </source>
</evidence>
<dbReference type="Proteomes" id="UP001372338">
    <property type="component" value="Unassembled WGS sequence"/>
</dbReference>
<dbReference type="InterPro" id="IPR036047">
    <property type="entry name" value="F-box-like_dom_sf"/>
</dbReference>
<feature type="domain" description="F-box" evidence="1">
    <location>
        <begin position="78"/>
        <end position="131"/>
    </location>
</feature>
<organism evidence="2 3">
    <name type="scientific">Crotalaria pallida</name>
    <name type="common">Smooth rattlebox</name>
    <name type="synonym">Crotalaria striata</name>
    <dbReference type="NCBI Taxonomy" id="3830"/>
    <lineage>
        <taxon>Eukaryota</taxon>
        <taxon>Viridiplantae</taxon>
        <taxon>Streptophyta</taxon>
        <taxon>Embryophyta</taxon>
        <taxon>Tracheophyta</taxon>
        <taxon>Spermatophyta</taxon>
        <taxon>Magnoliopsida</taxon>
        <taxon>eudicotyledons</taxon>
        <taxon>Gunneridae</taxon>
        <taxon>Pentapetalae</taxon>
        <taxon>rosids</taxon>
        <taxon>fabids</taxon>
        <taxon>Fabales</taxon>
        <taxon>Fabaceae</taxon>
        <taxon>Papilionoideae</taxon>
        <taxon>50 kb inversion clade</taxon>
        <taxon>genistoids sensu lato</taxon>
        <taxon>core genistoids</taxon>
        <taxon>Crotalarieae</taxon>
        <taxon>Crotalaria</taxon>
    </lineage>
</organism>
<comment type="caution">
    <text evidence="2">The sequence shown here is derived from an EMBL/GenBank/DDBJ whole genome shotgun (WGS) entry which is preliminary data.</text>
</comment>
<dbReference type="PROSITE" id="PS50181">
    <property type="entry name" value="FBOX"/>
    <property type="match status" value="1"/>
</dbReference>
<dbReference type="PANTHER" id="PTHR34223:SF51">
    <property type="entry name" value="OS06G0556300 PROTEIN"/>
    <property type="match status" value="1"/>
</dbReference>
<protein>
    <recommendedName>
        <fullName evidence="1">F-box domain-containing protein</fullName>
    </recommendedName>
</protein>
<evidence type="ECO:0000259" key="1">
    <source>
        <dbReference type="PROSITE" id="PS50181"/>
    </source>
</evidence>
<dbReference type="CDD" id="cd22160">
    <property type="entry name" value="F-box_AtFBL13-like"/>
    <property type="match status" value="1"/>
</dbReference>
<dbReference type="Pfam" id="PF00646">
    <property type="entry name" value="F-box"/>
    <property type="match status" value="1"/>
</dbReference>